<name>A0A1S3JVS6_LINAN</name>
<dbReference type="SUPFAM" id="SSF52058">
    <property type="entry name" value="L domain-like"/>
    <property type="match status" value="1"/>
</dbReference>
<feature type="compositionally biased region" description="Basic residues" evidence="3">
    <location>
        <begin position="573"/>
        <end position="586"/>
    </location>
</feature>
<dbReference type="Proteomes" id="UP000085678">
    <property type="component" value="Unplaced"/>
</dbReference>
<dbReference type="PANTHER" id="PTHR22708">
    <property type="entry name" value="LEUCINE-RICH REPEAT-CONTAINING PROTEIN 56"/>
    <property type="match status" value="1"/>
</dbReference>
<dbReference type="GeneID" id="106176571"/>
<feature type="compositionally biased region" description="Basic and acidic residues" evidence="3">
    <location>
        <begin position="512"/>
        <end position="527"/>
    </location>
</feature>
<dbReference type="PANTHER" id="PTHR22708:SF0">
    <property type="entry name" value="LEUCINE-RICH REPEAT-CONTAINING PROTEIN 56"/>
    <property type="match status" value="1"/>
</dbReference>
<dbReference type="InterPro" id="IPR040091">
    <property type="entry name" value="LRRC56"/>
</dbReference>
<dbReference type="PROSITE" id="PS51450">
    <property type="entry name" value="LRR"/>
    <property type="match status" value="2"/>
</dbReference>
<dbReference type="Gene3D" id="3.80.10.10">
    <property type="entry name" value="Ribonuclease Inhibitor"/>
    <property type="match status" value="1"/>
</dbReference>
<feature type="compositionally biased region" description="Acidic residues" evidence="3">
    <location>
        <begin position="436"/>
        <end position="449"/>
    </location>
</feature>
<dbReference type="InterPro" id="IPR032675">
    <property type="entry name" value="LRR_dom_sf"/>
</dbReference>
<reference evidence="5" key="1">
    <citation type="submission" date="2025-08" db="UniProtKB">
        <authorList>
            <consortium name="RefSeq"/>
        </authorList>
    </citation>
    <scope>IDENTIFICATION</scope>
    <source>
        <tissue evidence="5">Gonads</tissue>
    </source>
</reference>
<keyword evidence="2" id="KW-0677">Repeat</keyword>
<dbReference type="OrthoDB" id="676979at2759"/>
<evidence type="ECO:0000313" key="5">
    <source>
        <dbReference type="RefSeq" id="XP_013414483.1"/>
    </source>
</evidence>
<dbReference type="Pfam" id="PF12799">
    <property type="entry name" value="LRR_4"/>
    <property type="match status" value="1"/>
</dbReference>
<dbReference type="RefSeq" id="XP_013414483.1">
    <property type="nucleotide sequence ID" value="XM_013559029.1"/>
</dbReference>
<evidence type="ECO:0000256" key="3">
    <source>
        <dbReference type="SAM" id="MobiDB-lite"/>
    </source>
</evidence>
<evidence type="ECO:0000256" key="2">
    <source>
        <dbReference type="ARBA" id="ARBA00022737"/>
    </source>
</evidence>
<dbReference type="KEGG" id="lak:106176571"/>
<protein>
    <submittedName>
        <fullName evidence="5">Uncharacterized protein LOC106176571</fullName>
    </submittedName>
</protein>
<feature type="region of interest" description="Disordered" evidence="3">
    <location>
        <begin position="270"/>
        <end position="348"/>
    </location>
</feature>
<proteinExistence type="predicted"/>
<accession>A0A1S3JVS6</accession>
<dbReference type="AlphaFoldDB" id="A0A1S3JVS6"/>
<evidence type="ECO:0000256" key="1">
    <source>
        <dbReference type="ARBA" id="ARBA00022614"/>
    </source>
</evidence>
<feature type="compositionally biased region" description="Low complexity" evidence="3">
    <location>
        <begin position="530"/>
        <end position="541"/>
    </location>
</feature>
<feature type="compositionally biased region" description="Acidic residues" evidence="3">
    <location>
        <begin position="331"/>
        <end position="340"/>
    </location>
</feature>
<dbReference type="InParanoid" id="A0A1S3JVS6"/>
<keyword evidence="1" id="KW-0433">Leucine-rich repeat</keyword>
<feature type="compositionally biased region" description="Basic and acidic residues" evidence="3">
    <location>
        <begin position="618"/>
        <end position="636"/>
    </location>
</feature>
<feature type="compositionally biased region" description="Basic and acidic residues" evidence="3">
    <location>
        <begin position="464"/>
        <end position="481"/>
    </location>
</feature>
<keyword evidence="4" id="KW-1185">Reference proteome</keyword>
<dbReference type="InterPro" id="IPR025875">
    <property type="entry name" value="Leu-rich_rpt_4"/>
</dbReference>
<gene>
    <name evidence="5" type="primary">LOC106176571</name>
</gene>
<dbReference type="InterPro" id="IPR001611">
    <property type="entry name" value="Leu-rich_rpt"/>
</dbReference>
<feature type="region of interest" description="Disordered" evidence="3">
    <location>
        <begin position="429"/>
        <end position="637"/>
    </location>
</feature>
<dbReference type="STRING" id="7574.A0A1S3JVS6"/>
<feature type="compositionally biased region" description="Polar residues" evidence="3">
    <location>
        <begin position="542"/>
        <end position="566"/>
    </location>
</feature>
<evidence type="ECO:0000313" key="4">
    <source>
        <dbReference type="Proteomes" id="UP000085678"/>
    </source>
</evidence>
<organism evidence="4 5">
    <name type="scientific">Lingula anatina</name>
    <name type="common">Brachiopod</name>
    <name type="synonym">Lingula unguis</name>
    <dbReference type="NCBI Taxonomy" id="7574"/>
    <lineage>
        <taxon>Eukaryota</taxon>
        <taxon>Metazoa</taxon>
        <taxon>Spiralia</taxon>
        <taxon>Lophotrochozoa</taxon>
        <taxon>Brachiopoda</taxon>
        <taxon>Linguliformea</taxon>
        <taxon>Lingulata</taxon>
        <taxon>Lingulida</taxon>
        <taxon>Linguloidea</taxon>
        <taxon>Lingulidae</taxon>
        <taxon>Lingula</taxon>
    </lineage>
</organism>
<sequence>MAVAQEAPQHYSLIMDPGLQRPQSALGQRGVMITEYKEARVNPEPIVLEETDLLLEEYLSPRKLRLLTGLDNLEEVKYLEMKVDTSETSLGNFGQYLPSLTQLKLANSIIASVRDLGSCFSKLRVLWMQRCGLHDLDGISSMCNLKELYLAYNEISDISPCGMLDQLKILDLEGNNIDDVAQIEFLSLCSSLTHLTLDGNPVCITPSPEKAVPDYDFRQAVKKCIPNLMYLDDEPLVITSGKSDLGKKTSSVFLDDWKLINEMMEDVTVGSSESLDGSGKSRPGTAFRPTTGYRPGSALKRPTTARPLTTASGKRPGSGGRPGTSVKGPEEVVEEPDDGSDLTLGGVVCGNPSKALRAKRKESLRMQMADNPPPLFAQHKFKPEHSYDTIMEENSDMKEIIEELKEWRSEHDRRVHQIEESRAPQVLKLSDLISSGEDEPVSDTEDLDPLSDSLDVTSSIEVSSRGRENSLKEDYGRKESPTPRPPADQGAKPKFRRKVRGKSQEGIQLGGADHDESFKVENSDDFVRGSSDSINSDLSKSTETPLQSAQTNERPVPNSVPQSENGVQERLSSPKRLHSPKAKSRSTGHVQAPTVPIVSTADEDRPHSGPVPASKGIFRLEPRPDKKAPKTIDRAHPIIRAEVQSPKAKVPVGPRALTAKAALGSSPQVGAPRIRRQLPQVPSLPSKPAMPK</sequence>
<feature type="region of interest" description="Disordered" evidence="3">
    <location>
        <begin position="661"/>
        <end position="692"/>
    </location>
</feature>